<dbReference type="Pfam" id="PF02099">
    <property type="entry name" value="Josephin"/>
    <property type="match status" value="1"/>
</dbReference>
<feature type="domain" description="Josephin" evidence="7">
    <location>
        <begin position="39"/>
        <end position="217"/>
    </location>
</feature>
<sequence length="228" mass="25778">MLVQVGASSCRMSTKHSSCYNFLYTLVGKGQVPEAPASTAHIYHERQVKELCALHALNNLFQDPVAFTKPQLDSICHALSPDHLVNPHKSMLGLGNYDVNVLMAALQNKGYEAVWFDKRRDPWCIDLSQIVGFILNVPTELKLGFLPLPLNRKHWVAVRQLDGLYYNLDSKMEAPLALGKEEEVLGYLKEQLRSKDKQLFLVVSQEVAQARSWLKPRPPSSQHPNYPT</sequence>
<keyword evidence="9" id="KW-1185">Reference proteome</keyword>
<evidence type="ECO:0000256" key="6">
    <source>
        <dbReference type="PROSITE-ProRule" id="PRU00331"/>
    </source>
</evidence>
<gene>
    <name evidence="8" type="ORF">LAZ67_17000117</name>
</gene>
<evidence type="ECO:0000259" key="7">
    <source>
        <dbReference type="PROSITE" id="PS50957"/>
    </source>
</evidence>
<dbReference type="Gene3D" id="3.90.70.40">
    <property type="match status" value="1"/>
</dbReference>
<keyword evidence="3" id="KW-0645">Protease</keyword>
<accession>A0ABY6LCK6</accession>
<evidence type="ECO:0000256" key="5">
    <source>
        <dbReference type="ARBA" id="ARBA00022801"/>
    </source>
</evidence>
<evidence type="ECO:0000256" key="1">
    <source>
        <dbReference type="ARBA" id="ARBA00000707"/>
    </source>
</evidence>
<feature type="active site" evidence="6">
    <location>
        <position position="154"/>
    </location>
</feature>
<evidence type="ECO:0000256" key="4">
    <source>
        <dbReference type="ARBA" id="ARBA00022786"/>
    </source>
</evidence>
<comment type="catalytic activity">
    <reaction evidence="1">
        <text>Thiol-dependent hydrolysis of ester, thioester, amide, peptide and isopeptide bonds formed by the C-terminal Gly of ubiquitin (a 76-residue protein attached to proteins as an intracellular targeting signal).</text>
        <dbReference type="EC" id="3.4.19.12"/>
    </reaction>
</comment>
<dbReference type="EC" id="3.4.19.12" evidence="2"/>
<keyword evidence="4" id="KW-0833">Ubl conjugation pathway</keyword>
<feature type="active site" evidence="6">
    <location>
        <position position="52"/>
    </location>
</feature>
<evidence type="ECO:0000256" key="2">
    <source>
        <dbReference type="ARBA" id="ARBA00012759"/>
    </source>
</evidence>
<dbReference type="EMBL" id="CP092879">
    <property type="protein sequence ID" value="UYV78882.1"/>
    <property type="molecule type" value="Genomic_DNA"/>
</dbReference>
<evidence type="ECO:0000256" key="3">
    <source>
        <dbReference type="ARBA" id="ARBA00022670"/>
    </source>
</evidence>
<dbReference type="PANTHER" id="PTHR13291">
    <property type="entry name" value="JOSEPHIN 1, 2"/>
    <property type="match status" value="1"/>
</dbReference>
<keyword evidence="5 6" id="KW-0378">Hydrolase</keyword>
<reference evidence="8 9" key="1">
    <citation type="submission" date="2022-01" db="EMBL/GenBank/DDBJ databases">
        <title>A chromosomal length assembly of Cordylochernes scorpioides.</title>
        <authorList>
            <person name="Zeh D."/>
            <person name="Zeh J."/>
        </authorList>
    </citation>
    <scope>NUCLEOTIDE SEQUENCE [LARGE SCALE GENOMIC DNA]</scope>
    <source>
        <strain evidence="8">IN4F17</strain>
        <tissue evidence="8">Whole Body</tissue>
    </source>
</reference>
<organism evidence="8 9">
    <name type="scientific">Cordylochernes scorpioides</name>
    <dbReference type="NCBI Taxonomy" id="51811"/>
    <lineage>
        <taxon>Eukaryota</taxon>
        <taxon>Metazoa</taxon>
        <taxon>Ecdysozoa</taxon>
        <taxon>Arthropoda</taxon>
        <taxon>Chelicerata</taxon>
        <taxon>Arachnida</taxon>
        <taxon>Pseudoscorpiones</taxon>
        <taxon>Cheliferoidea</taxon>
        <taxon>Chernetidae</taxon>
        <taxon>Cordylochernes</taxon>
    </lineage>
</organism>
<dbReference type="PANTHER" id="PTHR13291:SF0">
    <property type="entry name" value="JOSEPHIN-LIKE PROTEIN"/>
    <property type="match status" value="1"/>
</dbReference>
<protein>
    <recommendedName>
        <fullName evidence="2">ubiquitinyl hydrolase 1</fullName>
        <ecNumber evidence="2">3.4.19.12</ecNumber>
    </recommendedName>
</protein>
<evidence type="ECO:0000313" key="9">
    <source>
        <dbReference type="Proteomes" id="UP001235939"/>
    </source>
</evidence>
<dbReference type="Proteomes" id="UP001235939">
    <property type="component" value="Chromosome 17"/>
</dbReference>
<proteinExistence type="predicted"/>
<dbReference type="PROSITE" id="PS50957">
    <property type="entry name" value="JOSEPHIN"/>
    <property type="match status" value="1"/>
</dbReference>
<feature type="active site" evidence="6">
    <location>
        <position position="169"/>
    </location>
</feature>
<name>A0ABY6LCK6_9ARAC</name>
<evidence type="ECO:0000313" key="8">
    <source>
        <dbReference type="EMBL" id="UYV78882.1"/>
    </source>
</evidence>
<dbReference type="SMART" id="SM01246">
    <property type="entry name" value="Josephin"/>
    <property type="match status" value="1"/>
</dbReference>
<dbReference type="InterPro" id="IPR040053">
    <property type="entry name" value="JOSD1/2"/>
</dbReference>
<dbReference type="InterPro" id="IPR006155">
    <property type="entry name" value="Josephin"/>
</dbReference>